<accession>A0ABT1S2J3</accession>
<gene>
    <name evidence="1" type="ORF">NE695_14670</name>
</gene>
<comment type="caution">
    <text evidence="1">The sequence shown here is derived from an EMBL/GenBank/DDBJ whole genome shotgun (WGS) entry which is preliminary data.</text>
</comment>
<proteinExistence type="predicted"/>
<organism evidence="1 2">
    <name type="scientific">Neglectibacter timonensis</name>
    <dbReference type="NCBI Taxonomy" id="1776382"/>
    <lineage>
        <taxon>Bacteria</taxon>
        <taxon>Bacillati</taxon>
        <taxon>Bacillota</taxon>
        <taxon>Clostridia</taxon>
        <taxon>Eubacteriales</taxon>
        <taxon>Oscillospiraceae</taxon>
        <taxon>Neglectibacter</taxon>
    </lineage>
</organism>
<dbReference type="Proteomes" id="UP001524473">
    <property type="component" value="Unassembled WGS sequence"/>
</dbReference>
<dbReference type="EMBL" id="JANFZH010000039">
    <property type="protein sequence ID" value="MCQ4841156.1"/>
    <property type="molecule type" value="Genomic_DNA"/>
</dbReference>
<reference evidence="1 2" key="1">
    <citation type="submission" date="2022-06" db="EMBL/GenBank/DDBJ databases">
        <title>Isolation of gut microbiota from human fecal samples.</title>
        <authorList>
            <person name="Pamer E.G."/>
            <person name="Barat B."/>
            <person name="Waligurski E."/>
            <person name="Medina S."/>
            <person name="Paddock L."/>
            <person name="Mostad J."/>
        </authorList>
    </citation>
    <scope>NUCLEOTIDE SEQUENCE [LARGE SCALE GENOMIC DNA]</scope>
    <source>
        <strain evidence="1 2">DFI.9.73</strain>
    </source>
</reference>
<protein>
    <submittedName>
        <fullName evidence="1">Uncharacterized protein</fullName>
    </submittedName>
</protein>
<keyword evidence="2" id="KW-1185">Reference proteome</keyword>
<dbReference type="RefSeq" id="WP_066865971.1">
    <property type="nucleotide sequence ID" value="NZ_CABKVV010000014.1"/>
</dbReference>
<sequence length="86" mass="9701">MDQLITLFAITLPGILESAQGRRSLRHIQDIMSIRVTGIGDQILLFHNRSLKKTSRTASLILFLGFQPLYPNRIQKHEDTSEAGVL</sequence>
<evidence type="ECO:0000313" key="2">
    <source>
        <dbReference type="Proteomes" id="UP001524473"/>
    </source>
</evidence>
<name>A0ABT1S2J3_9FIRM</name>
<dbReference type="GeneID" id="90534128"/>
<evidence type="ECO:0000313" key="1">
    <source>
        <dbReference type="EMBL" id="MCQ4841156.1"/>
    </source>
</evidence>